<name>Q77Y57_HHV7R</name>
<dbReference type="Proteomes" id="UP000098510">
    <property type="component" value="Segment"/>
</dbReference>
<keyword evidence="3" id="KW-1185">Reference proteome</keyword>
<dbReference type="Pfam" id="PF03038">
    <property type="entry name" value="Herpes_UL95"/>
    <property type="match status" value="1"/>
</dbReference>
<dbReference type="OrthoDB" id="9587at10239"/>
<sequence length="346" mass="38742">MDTDIALAAIYKETTKLNEKDAKIFSEAVQTALTVCKATAPNTRLKLVETPTNNFLLVTNVVPSETSKATTEANLNIDAALEKLASSFNTAVPVKSSKKYLLQNVRKMTSENIALTGSYIIYTKKHIEVAFLLDKSDFVQDILRYAETPSLLGHTDVRDLECLLWLAFCGPMSYCQADNCFGLNKAGYNAPFPILFPPCMYERNMNLSVFFGLLQIYVFSLYRDFSVENSNLQQGIKKRIKLVLSDLRAKERICEEEIGNFPLAAQICLFCALYRQNRLCMEYAANNLSMSVFSPIILKDCTFMQTTVTITQILPGSKEAIIFPVYDIGKLLSALVFSENGVLLKL</sequence>
<dbReference type="KEGG" id="vg:3289525"/>
<protein>
    <submittedName>
        <fullName evidence="2">U67</fullName>
    </submittedName>
</protein>
<gene>
    <name evidence="2" type="primary">U67</name>
</gene>
<reference evidence="2 3" key="1">
    <citation type="journal article" date="1998" name="Virology">
        <title>The DNA sequence of the RK strain of human herpesvirus 7.</title>
        <authorList>
            <person name="Megaw A.G."/>
            <person name="Rapaport D."/>
            <person name="Avidor B."/>
            <person name="Frenkel N."/>
            <person name="Davison A.J."/>
        </authorList>
    </citation>
    <scope>NUCLEOTIDE SEQUENCE [LARGE SCALE GENOMIC DNA]</scope>
    <source>
        <strain evidence="2 3">RK</strain>
    </source>
</reference>
<dbReference type="EMBL" id="AF037218">
    <property type="protein sequence ID" value="AAC40781.1"/>
    <property type="molecule type" value="Genomic_DNA"/>
</dbReference>
<organism evidence="2 3">
    <name type="scientific">Human herpesvirus 7 (strain RK)</name>
    <name type="common">HHV-7</name>
    <name type="synonym">Human T lymphotropic virus</name>
    <dbReference type="NCBI Taxonomy" id="262398"/>
    <lineage>
        <taxon>Viruses</taxon>
        <taxon>Duplodnaviria</taxon>
        <taxon>Heunggongvirae</taxon>
        <taxon>Peploviricota</taxon>
        <taxon>Herviviricetes</taxon>
        <taxon>Herpesvirales</taxon>
        <taxon>Orthoherpesviridae</taxon>
        <taxon>Betaherpesvirinae</taxon>
        <taxon>Roseolovirus</taxon>
        <taxon>Roseolovirus humanbeta7</taxon>
        <taxon>Human betaherpesvirus 7</taxon>
    </lineage>
</organism>
<evidence type="ECO:0000256" key="1">
    <source>
        <dbReference type="ARBA" id="ARBA00006002"/>
    </source>
</evidence>
<dbReference type="InterPro" id="IPR004280">
    <property type="entry name" value="Herpes_UL95"/>
</dbReference>
<accession>Q77Y57</accession>
<dbReference type="RefSeq" id="YP_073807.1">
    <property type="nucleotide sequence ID" value="NC_001716.2"/>
</dbReference>
<dbReference type="GeneID" id="3289525"/>
<proteinExistence type="inferred from homology"/>
<evidence type="ECO:0000313" key="2">
    <source>
        <dbReference type="EMBL" id="AAC40781.1"/>
    </source>
</evidence>
<organismHost>
    <name type="scientific">Homo sapiens</name>
    <name type="common">Human</name>
    <dbReference type="NCBI Taxonomy" id="9606"/>
</organismHost>
<comment type="similarity">
    <text evidence="1">Belongs to the herpesviridae UL95 family.</text>
</comment>
<dbReference type="DNASU" id="3289525"/>
<evidence type="ECO:0000313" key="3">
    <source>
        <dbReference type="Proteomes" id="UP000098510"/>
    </source>
</evidence>